<dbReference type="Gene3D" id="3.40.960.10">
    <property type="entry name" value="VSR Endonuclease"/>
    <property type="match status" value="1"/>
</dbReference>
<dbReference type="InterPro" id="IPR014001">
    <property type="entry name" value="Helicase_ATP-bd"/>
</dbReference>
<dbReference type="PANTHER" id="PTHR47962:SF5">
    <property type="entry name" value="ATP-DEPENDENT HELICASE LHR-RELATED"/>
    <property type="match status" value="1"/>
</dbReference>
<keyword evidence="6" id="KW-1185">Reference proteome</keyword>
<dbReference type="PROSITE" id="PS51194">
    <property type="entry name" value="HELICASE_CTER"/>
    <property type="match status" value="1"/>
</dbReference>
<keyword evidence="1" id="KW-0547">Nucleotide-binding</keyword>
<dbReference type="InterPro" id="IPR011545">
    <property type="entry name" value="DEAD/DEAH_box_helicase_dom"/>
</dbReference>
<reference evidence="5 6" key="1">
    <citation type="submission" date="2024-04" db="EMBL/GenBank/DDBJ databases">
        <authorList>
            <person name="Cremers G."/>
        </authorList>
    </citation>
    <scope>NUCLEOTIDE SEQUENCE [LARGE SCALE GENOMIC DNA]</scope>
    <source>
        <strain evidence="5">MeCH1-AG</strain>
    </source>
</reference>
<keyword evidence="5" id="KW-0347">Helicase</keyword>
<dbReference type="PANTHER" id="PTHR47962">
    <property type="entry name" value="ATP-DEPENDENT HELICASE LHR-RELATED-RELATED"/>
    <property type="match status" value="1"/>
</dbReference>
<dbReference type="Pfam" id="PF00270">
    <property type="entry name" value="DEAD"/>
    <property type="match status" value="1"/>
</dbReference>
<dbReference type="Pfam" id="PF00271">
    <property type="entry name" value="Helicase_C"/>
    <property type="match status" value="1"/>
</dbReference>
<evidence type="ECO:0000313" key="6">
    <source>
        <dbReference type="Proteomes" id="UP001497493"/>
    </source>
</evidence>
<name>A0ABM9NML6_9GAMM</name>
<dbReference type="Pfam" id="PF04480">
    <property type="entry name" value="DUF559"/>
    <property type="match status" value="1"/>
</dbReference>
<sequence>MGAQLDVFELREKLIADYSDFTRSFTRIQAEDIRDFVDREYASQKYWPAPLVQVNPSFEAGSTVEELVTKGILHPECARIFRYGKSSTSAGFSLRLFKHQEDAIACAASGASYVLTTGTGSGKSLAYFIPIVNAVLKAKQVDKAPRTRAIVIYPMNALANSQLEELGKFLADFGDHPPVTYGRYTGQESDEDRQALASQPPDILLTNFMMLELLMTRQDDKDQAIMRHAAGLRFLVLDELHTYRGRQGADVALLVRRVREALSDGLQCIGTSATMTTEGSEAERNAVVARVASRLFGTDLEPEHVITETLHRITPEDQTLESVRPKLAEAIRQGVPAHASFDELARHPVSVWVELTLGLENEGGKWRRAKPMALEAAAQELSLESGVDKDRCLDYLKGFLLAAYRTRDGNGRSLFAFKLHQFISGGGKVFSSLDAPGRRVLTLEGQQFVAGDRSRKLYPVHFCRDCGQEYYPVWYEQQAGVDTLTPRDIDERQHEDKEVSFGFFMPDTTGIWDDRIEEYPESWLEPRPNGDLKIKSALKKFQPQSIAVSTDGRVRPALPGGPFAIGRVLPAGSGEAGDGLRGWYIPGSFRFCLNCRTPHHTSGKDSLRLTALSGEGRSSATTMLTISALRYLYEEDSQLSPEAKKILGFSDNRQDAALQAGHFNDFIQVLLLRSALLAAIEASPAKALSENEVSVTVFCALGFDRDDPGIRAEYMQQPDIKGHARRQVQDTLRNILGYRVYFDLRRGWRFNNPNLEQLGLVEIGYQDLADLAGDREVWGDAPLIVQAAGPEVRREALLKLFEFMRQGLCLATRYLDRNQLDRLKTESYANLREPWGFTEDERPVTSNWFIVQSRPRDEDRRNIDYLVTGSGRSKLGRELKKRSLWGEENPYNQRIDDALYEDIVTSLLKAAERYGMIVEEETEFGITGYQLNGSCLQWTLGAGQSQRQAHDNRFFRALYRNIAGLLRNPAHRLFDFEAREHTAQVEQADRLEREARFRFTEKDRKDWLEQTGKPLEWLPVLFCSPTMELGVDIASLNTVYLRNVPPTPANYAQRSGRAGRAGQPALVITYCAAQSPHDQYFFRNPVRMVHGQVNPPALDLANRELIQSHLQAIWLAETRQKLDNSIRGLLDMNDTPRLPILDGLREVLDAPKAKRNAHQRGVRVLAMLAKELQPKSAPWYSERWAEQVFQRAFSAFDQALNRWRELFRATTRQMDINQKVMNNPAASERERRDAKQRHDEAFRQRELLLQEKGSLNSDFYTYRYLASQGFLPGYNFPRLPLLAYIPARRGKIGRENFLSRPRFLALGEFGPYSLIYHEGSQYRVTRALLSISADDQVSSGTRLSTEYARICPACGYGHFRGQRDADRCLACAAPLADAREIHHLYRIENVSTRRAERITANEEERVRQGYEMQTTLQFAEVDGRLQCVRSVVSDVEGPILELRYGAAATVWRMNLGWRRRKEKSVLGFLINPVTGHWMGGADEAGATEDDVPADKTPPQRIVPYVEDRRNVLIVRPHPELGKLDETTLATLQYALKRGIESIYQLEESELVAEPLPGRDTRLSILFYEAAEGGAGVLTRLATEPDALAKVAARALEIMHFKRPPEGRWEAASLEDERDAEGKPMCEAGCYKCLLSYYNQPDHTVIDRLDQANDRKVLDILCRLTRAVGDEGSYGRDPSDHADELRRVSGSTLEHAWLDHVERHGFRKPDRGQVAIERCAASADFFYDDWKAAIFIDGPHHETATQREKDAAIDRCLEDAGYYVIRFPKEQTTWPAIFAAHADLFGPGLDMPDQ</sequence>
<dbReference type="InterPro" id="IPR052511">
    <property type="entry name" value="ATP-dep_Helicase"/>
</dbReference>
<feature type="domain" description="Helicase C-terminal" evidence="4">
    <location>
        <begin position="910"/>
        <end position="1106"/>
    </location>
</feature>
<dbReference type="Proteomes" id="UP001497493">
    <property type="component" value="Chromosome"/>
</dbReference>
<dbReference type="InterPro" id="IPR018973">
    <property type="entry name" value="MZB"/>
</dbReference>
<evidence type="ECO:0000256" key="1">
    <source>
        <dbReference type="ARBA" id="ARBA00022741"/>
    </source>
</evidence>
<dbReference type="SUPFAM" id="SSF52540">
    <property type="entry name" value="P-loop containing nucleoside triphosphate hydrolases"/>
    <property type="match status" value="2"/>
</dbReference>
<protein>
    <submittedName>
        <fullName evidence="5">DEAD/DEAH box helicase domain protein</fullName>
    </submittedName>
</protein>
<dbReference type="Gene3D" id="3.40.50.300">
    <property type="entry name" value="P-loop containing nucleotide triphosphate hydrolases"/>
    <property type="match status" value="2"/>
</dbReference>
<dbReference type="EMBL" id="OZ026884">
    <property type="protein sequence ID" value="CAL1241891.1"/>
    <property type="molecule type" value="Genomic_DNA"/>
</dbReference>
<keyword evidence="2" id="KW-0067">ATP-binding</keyword>
<evidence type="ECO:0000313" key="5">
    <source>
        <dbReference type="EMBL" id="CAL1241891.1"/>
    </source>
</evidence>
<dbReference type="SMART" id="SM00490">
    <property type="entry name" value="HELICc"/>
    <property type="match status" value="1"/>
</dbReference>
<evidence type="ECO:0000259" key="3">
    <source>
        <dbReference type="PROSITE" id="PS51192"/>
    </source>
</evidence>
<dbReference type="InterPro" id="IPR007569">
    <property type="entry name" value="DUF559"/>
</dbReference>
<evidence type="ECO:0000256" key="2">
    <source>
        <dbReference type="ARBA" id="ARBA00022840"/>
    </source>
</evidence>
<dbReference type="InterPro" id="IPR027417">
    <property type="entry name" value="P-loop_NTPase"/>
</dbReference>
<dbReference type="GO" id="GO:0004386">
    <property type="term" value="F:helicase activity"/>
    <property type="evidence" value="ECO:0007669"/>
    <property type="project" value="UniProtKB-KW"/>
</dbReference>
<accession>A0ABM9NML6</accession>
<organism evidence="5 6">
    <name type="scientific">Candidatus Methylocalor cossyra</name>
    <dbReference type="NCBI Taxonomy" id="3108543"/>
    <lineage>
        <taxon>Bacteria</taxon>
        <taxon>Pseudomonadati</taxon>
        <taxon>Pseudomonadota</taxon>
        <taxon>Gammaproteobacteria</taxon>
        <taxon>Methylococcales</taxon>
        <taxon>Methylococcaceae</taxon>
        <taxon>Candidatus Methylocalor</taxon>
    </lineage>
</organism>
<evidence type="ECO:0000259" key="4">
    <source>
        <dbReference type="PROSITE" id="PS51194"/>
    </source>
</evidence>
<dbReference type="InterPro" id="IPR001650">
    <property type="entry name" value="Helicase_C-like"/>
</dbReference>
<feature type="domain" description="Helicase ATP-binding" evidence="3">
    <location>
        <begin position="104"/>
        <end position="293"/>
    </location>
</feature>
<gene>
    <name evidence="5" type="ORF">MECH1_V1_3115</name>
</gene>
<dbReference type="PROSITE" id="PS51192">
    <property type="entry name" value="HELICASE_ATP_BIND_1"/>
    <property type="match status" value="1"/>
</dbReference>
<dbReference type="SMART" id="SM00487">
    <property type="entry name" value="DEXDc"/>
    <property type="match status" value="1"/>
</dbReference>
<dbReference type="Pfam" id="PF09369">
    <property type="entry name" value="MZB"/>
    <property type="match status" value="1"/>
</dbReference>
<keyword evidence="5" id="KW-0378">Hydrolase</keyword>
<proteinExistence type="predicted"/>
<dbReference type="CDD" id="cd17923">
    <property type="entry name" value="DEXHc_Hrq1-like"/>
    <property type="match status" value="1"/>
</dbReference>